<dbReference type="PANTHER" id="PTHR33406:SF11">
    <property type="entry name" value="MEMBRANE PROTEIN SCO6666-RELATED"/>
    <property type="match status" value="1"/>
</dbReference>
<feature type="domain" description="Membrane transport protein MMPL" evidence="9">
    <location>
        <begin position="45"/>
        <end position="378"/>
    </location>
</feature>
<feature type="compositionally biased region" description="Low complexity" evidence="7">
    <location>
        <begin position="805"/>
        <end position="840"/>
    </location>
</feature>
<evidence type="ECO:0000259" key="9">
    <source>
        <dbReference type="Pfam" id="PF03176"/>
    </source>
</evidence>
<keyword evidence="11" id="KW-1185">Reference proteome</keyword>
<feature type="compositionally biased region" description="Polar residues" evidence="7">
    <location>
        <begin position="1071"/>
        <end position="1080"/>
    </location>
</feature>
<feature type="compositionally biased region" description="Pro residues" evidence="7">
    <location>
        <begin position="841"/>
        <end position="855"/>
    </location>
</feature>
<dbReference type="RefSeq" id="WP_063216387.1">
    <property type="nucleotide sequence ID" value="NZ_CP015220.1"/>
</dbReference>
<feature type="transmembrane region" description="Helical" evidence="8">
    <location>
        <begin position="12"/>
        <end position="32"/>
    </location>
</feature>
<feature type="transmembrane region" description="Helical" evidence="8">
    <location>
        <begin position="288"/>
        <end position="309"/>
    </location>
</feature>
<dbReference type="InterPro" id="IPR004869">
    <property type="entry name" value="MMPL_dom"/>
</dbReference>
<evidence type="ECO:0000256" key="4">
    <source>
        <dbReference type="ARBA" id="ARBA00022692"/>
    </source>
</evidence>
<gene>
    <name evidence="10" type="primary">mmpL3_2</name>
    <name evidence="10" type="ORF">A3Q41_01949</name>
</gene>
<feature type="compositionally biased region" description="Polar residues" evidence="7">
    <location>
        <begin position="934"/>
        <end position="949"/>
    </location>
</feature>
<evidence type="ECO:0000256" key="3">
    <source>
        <dbReference type="ARBA" id="ARBA00022475"/>
    </source>
</evidence>
<dbReference type="Proteomes" id="UP000076038">
    <property type="component" value="Chromosome"/>
</dbReference>
<evidence type="ECO:0000256" key="6">
    <source>
        <dbReference type="ARBA" id="ARBA00023136"/>
    </source>
</evidence>
<dbReference type="KEGG" id="rhs:A3Q41_01949"/>
<reference evidence="11" key="2">
    <citation type="submission" date="2016-04" db="EMBL/GenBank/DDBJ databases">
        <title>Complete Genome and Plasmid Sequences for Rhodococcus fascians D188 and Draft Sequences for Rhodococcus spp. Isolates PBTS 1 and PBTS 2.</title>
        <authorList>
            <person name="Stamer R."/>
            <person name="Vereecke D."/>
            <person name="Zhang Y."/>
            <person name="Schilkey F."/>
            <person name="Devitt N."/>
            <person name="Randall J."/>
        </authorList>
    </citation>
    <scope>NUCLEOTIDE SEQUENCE [LARGE SCALE GENOMIC DNA]</scope>
    <source>
        <strain evidence="11">PBTS2</strain>
    </source>
</reference>
<dbReference type="OrthoDB" id="7051771at2"/>
<feature type="transmembrane region" description="Helical" evidence="8">
    <location>
        <begin position="550"/>
        <end position="570"/>
    </location>
</feature>
<dbReference type="Gene3D" id="1.20.1640.10">
    <property type="entry name" value="Multidrug efflux transporter AcrB transmembrane domain"/>
    <property type="match status" value="2"/>
</dbReference>
<evidence type="ECO:0000256" key="7">
    <source>
        <dbReference type="SAM" id="MobiDB-lite"/>
    </source>
</evidence>
<feature type="compositionally biased region" description="Low complexity" evidence="7">
    <location>
        <begin position="1042"/>
        <end position="1058"/>
    </location>
</feature>
<evidence type="ECO:0000256" key="8">
    <source>
        <dbReference type="SAM" id="Phobius"/>
    </source>
</evidence>
<proteinExistence type="inferred from homology"/>
<evidence type="ECO:0000313" key="11">
    <source>
        <dbReference type="Proteomes" id="UP000076038"/>
    </source>
</evidence>
<dbReference type="EMBL" id="CP015220">
    <property type="protein sequence ID" value="AMY23252.1"/>
    <property type="molecule type" value="Genomic_DNA"/>
</dbReference>
<feature type="transmembrane region" description="Helical" evidence="8">
    <location>
        <begin position="522"/>
        <end position="544"/>
    </location>
</feature>
<feature type="compositionally biased region" description="Low complexity" evidence="7">
    <location>
        <begin position="974"/>
        <end position="1000"/>
    </location>
</feature>
<accession>A0A143QL96</accession>
<feature type="domain" description="Membrane transport protein MMPL" evidence="9">
    <location>
        <begin position="490"/>
        <end position="698"/>
    </location>
</feature>
<dbReference type="SUPFAM" id="SSF82866">
    <property type="entry name" value="Multidrug efflux transporter AcrB transmembrane domain"/>
    <property type="match status" value="2"/>
</dbReference>
<feature type="transmembrane region" description="Helical" evidence="8">
    <location>
        <begin position="239"/>
        <end position="260"/>
    </location>
</feature>
<keyword evidence="5 8" id="KW-1133">Transmembrane helix</keyword>
<feature type="compositionally biased region" description="Basic and acidic residues" evidence="7">
    <location>
        <begin position="913"/>
        <end position="922"/>
    </location>
</feature>
<evidence type="ECO:0000256" key="2">
    <source>
        <dbReference type="ARBA" id="ARBA00010157"/>
    </source>
</evidence>
<dbReference type="Pfam" id="PF03176">
    <property type="entry name" value="MMPL"/>
    <property type="match status" value="2"/>
</dbReference>
<keyword evidence="6 8" id="KW-0472">Membrane</keyword>
<dbReference type="AlphaFoldDB" id="A0A143QL96"/>
<sequence>MFARWGDIVYRLRYTVIGVMVAGLLGFAAYGLDLNSHLSQSGWDDPTSESAQAARLADTTFGRDKQGDVIVLYTAPEGSSIDDPEFQSKVVSSLELLPVDHPDQIEKVNGTYFKVPGAPNLAALGTNDKQHAIASIAMKGADDTELTNNFQAVKDAFYIDGVDVQVTGLQAVAGALQSTMAGDIHRMELLAIPAVAVLLFFIFGGVVAAALPLIIGGLTVVGANGIVKVFTNFTEVNSFVAPVVSLVGLGLAIDYGLFIVSRFREELGDGHTTPQAVRRTVMTAGRTVVFSATMIVASLGGLLLFPQGFLKSVAYGSIATVALAALTAITILPAMLAILGPRVDALGLKFMRKTKSSEEIENGMWGKLTRWVMRNPVKVTVPIVLGLVLLTLPVGNIKFGGINETYLPPDNVTRVAQGEFDSLFPGQRTEPIKMVIEGAQGPTLGAITTQANNAPGLIEKFTPVGASKDGVIVFKAGLTDRNDSKPAIDFLRSIDVPDGATVMIGGTPAIEQDSISALIDKLPLMAVLVVFIVTMLMFLTFGSLVLPIKAVLMTVLGLGATMGILTWIFIEGHGAGLMNFTPGPIMAPVLVLIISIVFGLSTDYEVFLLSRMVEAREKGASTSEAIRIGTSHTGRIITAAALILIVVTGAFAFSDLVMMKYIAYGMIAALIIDATLIRMFLVPATMKLLGDDCWWAPQWMKRIQRKLGLGETILEDELLPTGDVPELALAGGAPSSTVAPPMRPTPRRGEPLTEPIPVVAPHGGGPIRATHAAKEESRRSVTGRPATPPEPTRAAPTTPPKQAEPQPDSAQPYSSQPYSSQAYSPQGRSSQAYSPQAPAARPTPPRPAEPRPPVSGPTRAQQVPPRPHVEPEPTQAADVVRPAPPSAAPTPAPAQSPQPPSAPPSRTRSTRAGRAEEPDSRSIESWLADLRAPSASQAPRPSTPRSESLTNGSHGSDSHTSNGHGSNGHGTGANGSSSNGSTTNGAATNGAATNGAATNGADKHGTNGSSTDTHGGTAAGSNGSGRNGNADNGSERRGSNGNGIDRNGSDSSGSNSSGSDHRTSERHDTESNGNSVGASSESDREEKPSGRRAAPSTEGGDSGRHRGGDNGQVLSVSELLARERNRSR</sequence>
<dbReference type="InterPro" id="IPR050545">
    <property type="entry name" value="Mycobact_MmpL"/>
</dbReference>
<feature type="compositionally biased region" description="Low complexity" evidence="7">
    <location>
        <begin position="950"/>
        <end position="964"/>
    </location>
</feature>
<feature type="compositionally biased region" description="Pro residues" evidence="7">
    <location>
        <begin position="882"/>
        <end position="903"/>
    </location>
</feature>
<feature type="transmembrane region" description="Helical" evidence="8">
    <location>
        <begin position="636"/>
        <end position="654"/>
    </location>
</feature>
<dbReference type="GO" id="GO:0005886">
    <property type="term" value="C:plasma membrane"/>
    <property type="evidence" value="ECO:0007669"/>
    <property type="project" value="UniProtKB-SubCell"/>
</dbReference>
<reference evidence="10 11" key="1">
    <citation type="journal article" date="2016" name="Genome Announc.">
        <title>Complete Genome and Plasmid Sequences for Rhodococcus fascians D188 and Draft Sequences for Rhodococcus Isolates PBTS 1 and PBTS 2.</title>
        <authorList>
            <person name="Stamler R.A."/>
            <person name="Vereecke D."/>
            <person name="Zhang Y."/>
            <person name="Schilkey F."/>
            <person name="Devitt N."/>
            <person name="Randall J.J."/>
        </authorList>
    </citation>
    <scope>NUCLEOTIDE SEQUENCE [LARGE SCALE GENOMIC DNA]</scope>
    <source>
        <strain evidence="10 11">PBTS2</strain>
    </source>
</reference>
<keyword evidence="4 8" id="KW-0812">Transmembrane</keyword>
<protein>
    <submittedName>
        <fullName evidence="10">Putative membrane protein mmpL3</fullName>
    </submittedName>
</protein>
<name>A0A143QL96_RHOFA</name>
<dbReference type="PANTHER" id="PTHR33406">
    <property type="entry name" value="MEMBRANE PROTEIN MJ1562-RELATED"/>
    <property type="match status" value="1"/>
</dbReference>
<feature type="region of interest" description="Disordered" evidence="7">
    <location>
        <begin position="725"/>
        <end position="1128"/>
    </location>
</feature>
<feature type="compositionally biased region" description="Basic and acidic residues" evidence="7">
    <location>
        <begin position="1059"/>
        <end position="1070"/>
    </location>
</feature>
<keyword evidence="3" id="KW-1003">Cell membrane</keyword>
<comment type="subcellular location">
    <subcellularLocation>
        <location evidence="1">Cell membrane</location>
        <topology evidence="1">Multi-pass membrane protein</topology>
    </subcellularLocation>
</comment>
<organism evidence="10 11">
    <name type="scientific">Rhodococcoides fascians</name>
    <name type="common">Rhodococcus fascians</name>
    <dbReference type="NCBI Taxonomy" id="1828"/>
    <lineage>
        <taxon>Bacteria</taxon>
        <taxon>Bacillati</taxon>
        <taxon>Actinomycetota</taxon>
        <taxon>Actinomycetes</taxon>
        <taxon>Mycobacteriales</taxon>
        <taxon>Nocardiaceae</taxon>
        <taxon>Rhodococcoides</taxon>
    </lineage>
</organism>
<feature type="transmembrane region" description="Helical" evidence="8">
    <location>
        <begin position="315"/>
        <end position="339"/>
    </location>
</feature>
<evidence type="ECO:0000256" key="1">
    <source>
        <dbReference type="ARBA" id="ARBA00004651"/>
    </source>
</evidence>
<comment type="similarity">
    <text evidence="2">Belongs to the resistance-nodulation-cell division (RND) (TC 2.A.6) family. MmpL subfamily.</text>
</comment>
<feature type="transmembrane region" description="Helical" evidence="8">
    <location>
        <begin position="189"/>
        <end position="219"/>
    </location>
</feature>
<evidence type="ECO:0000256" key="5">
    <source>
        <dbReference type="ARBA" id="ARBA00022989"/>
    </source>
</evidence>
<evidence type="ECO:0000313" key="10">
    <source>
        <dbReference type="EMBL" id="AMY23252.1"/>
    </source>
</evidence>
<feature type="transmembrane region" description="Helical" evidence="8">
    <location>
        <begin position="582"/>
        <end position="602"/>
    </location>
</feature>
<dbReference type="PATRIC" id="fig|1653479.3.peg.1971"/>